<keyword evidence="2" id="KW-0805">Transcription regulation</keyword>
<dbReference type="Gene3D" id="1.10.10.10">
    <property type="entry name" value="Winged helix-like DNA-binding domain superfamily/Winged helix DNA-binding domain"/>
    <property type="match status" value="1"/>
</dbReference>
<evidence type="ECO:0000313" key="6">
    <source>
        <dbReference type="EMBL" id="KKS53611.1"/>
    </source>
</evidence>
<evidence type="ECO:0000313" key="7">
    <source>
        <dbReference type="Proteomes" id="UP000034837"/>
    </source>
</evidence>
<dbReference type="InterPro" id="IPR036388">
    <property type="entry name" value="WH-like_DNA-bd_sf"/>
</dbReference>
<evidence type="ECO:0000256" key="3">
    <source>
        <dbReference type="ARBA" id="ARBA00023016"/>
    </source>
</evidence>
<dbReference type="InterPro" id="IPR036390">
    <property type="entry name" value="WH_DNA-bd_sf"/>
</dbReference>
<keyword evidence="3 6" id="KW-0346">Stress response</keyword>
<sequence length="201" mass="22536">MDKRREQLFKQIVKIYLTTAEPVGSLFLADKLGDVSSATIRNEMMALEEDGYIYQPHISAGRVPTAKGYKFFVDNFVDADRRDEKTDKKIAAAVEKFKGDEQVKAAARASAEISQEAVIVAFSPNQLYFTGLSNLFAKPEFREQVIVTSVSQILDHCEEMLPRVLELIGNGKKVLIGSDNPFGKMCSFIAAPIRDRKRRGR</sequence>
<dbReference type="InterPro" id="IPR029016">
    <property type="entry name" value="GAF-like_dom_sf"/>
</dbReference>
<dbReference type="Proteomes" id="UP000034837">
    <property type="component" value="Unassembled WGS sequence"/>
</dbReference>
<dbReference type="InterPro" id="IPR002571">
    <property type="entry name" value="HrcA"/>
</dbReference>
<accession>A0A0G1C4P4</accession>
<organism evidence="6 7">
    <name type="scientific">Candidatus Magasanikbacteria bacterium GW2011_GWA2_42_32</name>
    <dbReference type="NCBI Taxonomy" id="1619039"/>
    <lineage>
        <taxon>Bacteria</taxon>
        <taxon>Candidatus Magasanikiibacteriota</taxon>
    </lineage>
</organism>
<dbReference type="PANTHER" id="PTHR34824:SF1">
    <property type="entry name" value="HEAT-INDUCIBLE TRANSCRIPTION REPRESSOR HRCA"/>
    <property type="match status" value="1"/>
</dbReference>
<keyword evidence="1" id="KW-0678">Repressor</keyword>
<feature type="domain" description="Heat-inducible transcription repressor HrcA C-terminal" evidence="5">
    <location>
        <begin position="88"/>
        <end position="196"/>
    </location>
</feature>
<name>A0A0G1C4P4_9BACT</name>
<evidence type="ECO:0000256" key="2">
    <source>
        <dbReference type="ARBA" id="ARBA00023015"/>
    </source>
</evidence>
<keyword evidence="4" id="KW-0804">Transcription</keyword>
<dbReference type="Pfam" id="PF01628">
    <property type="entry name" value="HrcA"/>
    <property type="match status" value="1"/>
</dbReference>
<dbReference type="SUPFAM" id="SSF46785">
    <property type="entry name" value="Winged helix' DNA-binding domain"/>
    <property type="match status" value="1"/>
</dbReference>
<proteinExistence type="predicted"/>
<dbReference type="EMBL" id="LCDO01000048">
    <property type="protein sequence ID" value="KKS53611.1"/>
    <property type="molecule type" value="Genomic_DNA"/>
</dbReference>
<dbReference type="PANTHER" id="PTHR34824">
    <property type="entry name" value="HEAT-INDUCIBLE TRANSCRIPTION REPRESSOR HRCA"/>
    <property type="match status" value="1"/>
</dbReference>
<reference evidence="6 7" key="1">
    <citation type="journal article" date="2015" name="Nature">
        <title>rRNA introns, odd ribosomes, and small enigmatic genomes across a large radiation of phyla.</title>
        <authorList>
            <person name="Brown C.T."/>
            <person name="Hug L.A."/>
            <person name="Thomas B.C."/>
            <person name="Sharon I."/>
            <person name="Castelle C.J."/>
            <person name="Singh A."/>
            <person name="Wilkins M.J."/>
            <person name="Williams K.H."/>
            <person name="Banfield J.F."/>
        </authorList>
    </citation>
    <scope>NUCLEOTIDE SEQUENCE [LARGE SCALE GENOMIC DNA]</scope>
</reference>
<evidence type="ECO:0000256" key="4">
    <source>
        <dbReference type="ARBA" id="ARBA00023163"/>
    </source>
</evidence>
<dbReference type="InterPro" id="IPR021153">
    <property type="entry name" value="HrcA_C"/>
</dbReference>
<evidence type="ECO:0000259" key="5">
    <source>
        <dbReference type="Pfam" id="PF01628"/>
    </source>
</evidence>
<evidence type="ECO:0000256" key="1">
    <source>
        <dbReference type="ARBA" id="ARBA00022491"/>
    </source>
</evidence>
<dbReference type="Gene3D" id="3.30.450.40">
    <property type="match status" value="1"/>
</dbReference>
<comment type="caution">
    <text evidence="6">The sequence shown here is derived from an EMBL/GenBank/DDBJ whole genome shotgun (WGS) entry which is preliminary data.</text>
</comment>
<dbReference type="GO" id="GO:0003677">
    <property type="term" value="F:DNA binding"/>
    <property type="evidence" value="ECO:0007669"/>
    <property type="project" value="InterPro"/>
</dbReference>
<dbReference type="GO" id="GO:0045892">
    <property type="term" value="P:negative regulation of DNA-templated transcription"/>
    <property type="evidence" value="ECO:0007669"/>
    <property type="project" value="TreeGrafter"/>
</dbReference>
<gene>
    <name evidence="6" type="ORF">UV20_C0048G0004</name>
</gene>
<protein>
    <submittedName>
        <fullName evidence="6">Transcriptional regulator of heat shock protein</fullName>
    </submittedName>
</protein>
<dbReference type="PATRIC" id="fig|1619039.3.peg.1446"/>
<dbReference type="AlphaFoldDB" id="A0A0G1C4P4"/>